<name>A0ABT5TCR7_9RHOB</name>
<dbReference type="RefSeq" id="WP_274353596.1">
    <property type="nucleotide sequence ID" value="NZ_JAQZSM010000021.1"/>
</dbReference>
<keyword evidence="1" id="KW-0560">Oxidoreductase</keyword>
<dbReference type="PANTHER" id="PTHR48075">
    <property type="entry name" value="3-HYDROXYACYL-COA DEHYDROGENASE FAMILY PROTEIN"/>
    <property type="match status" value="1"/>
</dbReference>
<dbReference type="Pfam" id="PF00725">
    <property type="entry name" value="3HCDH"/>
    <property type="match status" value="1"/>
</dbReference>
<evidence type="ECO:0000313" key="4">
    <source>
        <dbReference type="EMBL" id="MDD7972922.1"/>
    </source>
</evidence>
<proteinExistence type="predicted"/>
<dbReference type="PIRSF" id="PIRSF000105">
    <property type="entry name" value="HCDH"/>
    <property type="match status" value="1"/>
</dbReference>
<keyword evidence="5" id="KW-1185">Reference proteome</keyword>
<dbReference type="InterPro" id="IPR036291">
    <property type="entry name" value="NAD(P)-bd_dom_sf"/>
</dbReference>
<dbReference type="SUPFAM" id="SSF51735">
    <property type="entry name" value="NAD(P)-binding Rossmann-fold domains"/>
    <property type="match status" value="1"/>
</dbReference>
<reference evidence="4" key="1">
    <citation type="submission" date="2023-02" db="EMBL/GenBank/DDBJ databases">
        <title>Description of Roseinatronobacter alkalisoli sp. nov., an alkaliphilic bacerium isolated from soda soil.</title>
        <authorList>
            <person name="Wei W."/>
        </authorList>
    </citation>
    <scope>NUCLEOTIDE SEQUENCE</scope>
    <source>
        <strain evidence="4">HJB301</strain>
    </source>
</reference>
<evidence type="ECO:0000259" key="2">
    <source>
        <dbReference type="Pfam" id="PF00725"/>
    </source>
</evidence>
<dbReference type="InterPro" id="IPR006176">
    <property type="entry name" value="3-OHacyl-CoA_DH_NAD-bd"/>
</dbReference>
<comment type="caution">
    <text evidence="4">The sequence shown here is derived from an EMBL/GenBank/DDBJ whole genome shotgun (WGS) entry which is preliminary data.</text>
</comment>
<evidence type="ECO:0000259" key="3">
    <source>
        <dbReference type="Pfam" id="PF02737"/>
    </source>
</evidence>
<dbReference type="InterPro" id="IPR008927">
    <property type="entry name" value="6-PGluconate_DH-like_C_sf"/>
</dbReference>
<sequence length="310" mass="32501">MEQVSHTPSVAILGAGLIGAGWAALFVHHGANVRVWDPAADALEQLQARMRAPLAQLADVSPDAGPRGTLTLCASLSDAVRDADLIQENAPESIPVKHALYAQIEPLMAAGAVLASSTSALTWSDLGPGLQDPSKLITAHPFNPPHLVPLVEIYGTDPARLARAEAIYRSADRVPVRLKKDATGHIANRLASALWREAVHMVQDGIADVEAIDAALVNGPGLRWSVLGAQMAYHLGGGAGGMAGYLAHLGPSQERRWAALGSPTLSADVQNALVAGVAREVGGRSIRELEDARDKALIAVLRARKVAPHV</sequence>
<dbReference type="EMBL" id="JAQZSM010000021">
    <property type="protein sequence ID" value="MDD7972922.1"/>
    <property type="molecule type" value="Genomic_DNA"/>
</dbReference>
<dbReference type="Proteomes" id="UP001431784">
    <property type="component" value="Unassembled WGS sequence"/>
</dbReference>
<protein>
    <submittedName>
        <fullName evidence="4">3-hydroxyacyl-CoA dehydrogenase NAD-binding domain-containing protein</fullName>
    </submittedName>
</protein>
<organism evidence="4 5">
    <name type="scientific">Roseinatronobacter alkalisoli</name>
    <dbReference type="NCBI Taxonomy" id="3028235"/>
    <lineage>
        <taxon>Bacteria</taxon>
        <taxon>Pseudomonadati</taxon>
        <taxon>Pseudomonadota</taxon>
        <taxon>Alphaproteobacteria</taxon>
        <taxon>Rhodobacterales</taxon>
        <taxon>Paracoccaceae</taxon>
        <taxon>Roseinatronobacter</taxon>
    </lineage>
</organism>
<evidence type="ECO:0000256" key="1">
    <source>
        <dbReference type="ARBA" id="ARBA00023002"/>
    </source>
</evidence>
<dbReference type="Pfam" id="PF02737">
    <property type="entry name" value="3HCDH_N"/>
    <property type="match status" value="1"/>
</dbReference>
<feature type="domain" description="3-hydroxyacyl-CoA dehydrogenase C-terminal" evidence="2">
    <location>
        <begin position="184"/>
        <end position="252"/>
    </location>
</feature>
<evidence type="ECO:0000313" key="5">
    <source>
        <dbReference type="Proteomes" id="UP001431784"/>
    </source>
</evidence>
<feature type="domain" description="3-hydroxyacyl-CoA dehydrogenase NAD binding" evidence="3">
    <location>
        <begin position="9"/>
        <end position="180"/>
    </location>
</feature>
<dbReference type="Gene3D" id="1.10.1040.10">
    <property type="entry name" value="N-(1-d-carboxylethyl)-l-norvaline Dehydrogenase, domain 2"/>
    <property type="match status" value="1"/>
</dbReference>
<dbReference type="PANTHER" id="PTHR48075:SF5">
    <property type="entry name" value="3-HYDROXYBUTYRYL-COA DEHYDROGENASE"/>
    <property type="match status" value="1"/>
</dbReference>
<accession>A0ABT5TCR7</accession>
<dbReference type="Gene3D" id="3.40.50.720">
    <property type="entry name" value="NAD(P)-binding Rossmann-like Domain"/>
    <property type="match status" value="1"/>
</dbReference>
<dbReference type="InterPro" id="IPR022694">
    <property type="entry name" value="3-OHacyl-CoA_DH"/>
</dbReference>
<dbReference type="InterPro" id="IPR006108">
    <property type="entry name" value="3HC_DH_C"/>
</dbReference>
<dbReference type="InterPro" id="IPR013328">
    <property type="entry name" value="6PGD_dom2"/>
</dbReference>
<dbReference type="SUPFAM" id="SSF48179">
    <property type="entry name" value="6-phosphogluconate dehydrogenase C-terminal domain-like"/>
    <property type="match status" value="1"/>
</dbReference>
<gene>
    <name evidence="4" type="ORF">PUT78_17665</name>
</gene>